<dbReference type="CDD" id="cd00761">
    <property type="entry name" value="Glyco_tranf_GTA_type"/>
    <property type="match status" value="1"/>
</dbReference>
<dbReference type="EMBL" id="UHEN01000001">
    <property type="protein sequence ID" value="SUN08162.1"/>
    <property type="molecule type" value="Genomic_DNA"/>
</dbReference>
<keyword evidence="3" id="KW-0328">Glycosyltransferase</keyword>
<dbReference type="PANTHER" id="PTHR43685:SF2">
    <property type="entry name" value="GLYCOSYLTRANSFERASE 2-LIKE DOMAIN-CONTAINING PROTEIN"/>
    <property type="match status" value="1"/>
</dbReference>
<dbReference type="Gene3D" id="3.90.550.10">
    <property type="entry name" value="Spore Coat Polysaccharide Biosynthesis Protein SpsA, Chain A"/>
    <property type="match status" value="1"/>
</dbReference>
<organism evidence="2 4">
    <name type="scientific">Streptococcus acidominimus</name>
    <dbReference type="NCBI Taxonomy" id="1326"/>
    <lineage>
        <taxon>Bacteria</taxon>
        <taxon>Bacillati</taxon>
        <taxon>Bacillota</taxon>
        <taxon>Bacilli</taxon>
        <taxon>Lactobacillales</taxon>
        <taxon>Streptococcaceae</taxon>
        <taxon>Streptococcus</taxon>
    </lineage>
</organism>
<dbReference type="Proteomes" id="UP000186437">
    <property type="component" value="Unassembled WGS sequence"/>
</dbReference>
<evidence type="ECO:0000259" key="1">
    <source>
        <dbReference type="Pfam" id="PF00535"/>
    </source>
</evidence>
<protein>
    <submittedName>
        <fullName evidence="3">Glycosyl transferase</fullName>
        <ecNumber evidence="3">2.4.1.-</ecNumber>
    </submittedName>
</protein>
<dbReference type="InterPro" id="IPR001173">
    <property type="entry name" value="Glyco_trans_2-like"/>
</dbReference>
<evidence type="ECO:0000313" key="3">
    <source>
        <dbReference type="EMBL" id="SUN08162.1"/>
    </source>
</evidence>
<name>A0A1Q8EDF9_STRAI</name>
<dbReference type="GO" id="GO:0016757">
    <property type="term" value="F:glycosyltransferase activity"/>
    <property type="evidence" value="ECO:0007669"/>
    <property type="project" value="UniProtKB-KW"/>
</dbReference>
<dbReference type="InterPro" id="IPR029044">
    <property type="entry name" value="Nucleotide-diphossugar_trans"/>
</dbReference>
<dbReference type="OrthoDB" id="396512at2"/>
<reference evidence="4" key="2">
    <citation type="submission" date="2016-12" db="EMBL/GenBank/DDBJ databases">
        <authorList>
            <person name="Gulvik C.A."/>
        </authorList>
    </citation>
    <scope>NUCLEOTIDE SEQUENCE [LARGE SCALE GENOMIC DNA]</scope>
    <source>
        <strain evidence="4">ATCC 51725</strain>
    </source>
</reference>
<dbReference type="SUPFAM" id="SSF53448">
    <property type="entry name" value="Nucleotide-diphospho-sugar transferases"/>
    <property type="match status" value="1"/>
</dbReference>
<dbReference type="PANTHER" id="PTHR43685">
    <property type="entry name" value="GLYCOSYLTRANSFERASE"/>
    <property type="match status" value="1"/>
</dbReference>
<proteinExistence type="predicted"/>
<dbReference type="Pfam" id="PF00535">
    <property type="entry name" value="Glycos_transf_2"/>
    <property type="match status" value="1"/>
</dbReference>
<sequence length="322" mass="36987">MVKFSVVIPTYNSEETIERCLQSVLEQTYPVYELLVVDDASSDNTVKVASEYLEKSSISYRIIEKETNSGPGDSRNIGISLVTGDYVAFLDSDDWYTLDFLENTMTVLTEHDSDVVLSEHYKFYHDKRVIKVALPVELSHSSSKKEIIAFASQALWSMVIRAELLKKLSIPHLYNCEDAALVPIILLQAQKINLLRRPTYYYYQRQNSLSNAVSIRTVHDMLDAFSFIEENCDSEFREEVEHLGIKIVLYGAVLNAIKSGENPASIFQFVDRFVEKYPNWYHNQYKHSLGISKKVFLRAVHHRSYGLLRCLTYSHSLLTRGS</sequence>
<dbReference type="EMBL" id="MSJL01000019">
    <property type="protein sequence ID" value="OLF49821.1"/>
    <property type="molecule type" value="Genomic_DNA"/>
</dbReference>
<reference evidence="3 5" key="3">
    <citation type="submission" date="2018-06" db="EMBL/GenBank/DDBJ databases">
        <authorList>
            <consortium name="Pathogen Informatics"/>
            <person name="Doyle S."/>
        </authorList>
    </citation>
    <scope>NUCLEOTIDE SEQUENCE [LARGE SCALE GENOMIC DNA]</scope>
    <source>
        <strain evidence="3 5">NCTC12957</strain>
    </source>
</reference>
<gene>
    <name evidence="2" type="ORF">BU200_05220</name>
    <name evidence="3" type="ORF">NCTC12957_01751</name>
</gene>
<dbReference type="RefSeq" id="WP_075099168.1">
    <property type="nucleotide sequence ID" value="NZ_MSJL01000019.1"/>
</dbReference>
<reference evidence="2" key="1">
    <citation type="submission" date="2016-12" db="EMBL/GenBank/DDBJ databases">
        <authorList>
            <person name="Song W.-J."/>
            <person name="Kurnit D.M."/>
        </authorList>
    </citation>
    <scope>NUCLEOTIDE SEQUENCE [LARGE SCALE GENOMIC DNA]</scope>
    <source>
        <strain evidence="2">ATCC 51725</strain>
    </source>
</reference>
<dbReference type="EC" id="2.4.1.-" evidence="3"/>
<evidence type="ECO:0000313" key="5">
    <source>
        <dbReference type="Proteomes" id="UP000255213"/>
    </source>
</evidence>
<keyword evidence="3" id="KW-0808">Transferase</keyword>
<feature type="domain" description="Glycosyltransferase 2-like" evidence="1">
    <location>
        <begin position="5"/>
        <end position="136"/>
    </location>
</feature>
<dbReference type="Proteomes" id="UP000255213">
    <property type="component" value="Unassembled WGS sequence"/>
</dbReference>
<evidence type="ECO:0000313" key="4">
    <source>
        <dbReference type="Proteomes" id="UP000186437"/>
    </source>
</evidence>
<keyword evidence="4" id="KW-1185">Reference proteome</keyword>
<dbReference type="InterPro" id="IPR050834">
    <property type="entry name" value="Glycosyltransf_2"/>
</dbReference>
<evidence type="ECO:0000313" key="2">
    <source>
        <dbReference type="EMBL" id="OLF49821.1"/>
    </source>
</evidence>
<accession>A0A1Q8EDF9</accession>
<dbReference type="AlphaFoldDB" id="A0A1Q8EDF9"/>